<feature type="transmembrane region" description="Helical" evidence="9">
    <location>
        <begin position="355"/>
        <end position="384"/>
    </location>
</feature>
<evidence type="ECO:0000256" key="4">
    <source>
        <dbReference type="ARBA" id="ARBA00022475"/>
    </source>
</evidence>
<evidence type="ECO:0000313" key="13">
    <source>
        <dbReference type="Ensembl" id="ENSPTXP00000004550.1"/>
    </source>
</evidence>
<evidence type="ECO:0000256" key="9">
    <source>
        <dbReference type="RuleBase" id="RU362035"/>
    </source>
</evidence>
<gene>
    <name evidence="13" type="primary">SLC4A9</name>
</gene>
<dbReference type="FunFam" id="1.10.287.570:FF:000001">
    <property type="entry name" value="Anion exchange protein"/>
    <property type="match status" value="1"/>
</dbReference>
<dbReference type="InterPro" id="IPR003024">
    <property type="entry name" value="Na/HCO3_transpt"/>
</dbReference>
<feature type="domain" description="Band 3 cytoplasmic" evidence="12">
    <location>
        <begin position="30"/>
        <end position="108"/>
    </location>
</feature>
<keyword evidence="6 9" id="KW-1133">Transmembrane helix</keyword>
<feature type="transmembrane region" description="Helical" evidence="9">
    <location>
        <begin position="323"/>
        <end position="343"/>
    </location>
</feature>
<name>A0A670Y7I5_PSETE</name>
<feature type="domain" description="Band 3 cytoplasmic" evidence="12">
    <location>
        <begin position="116"/>
        <end position="234"/>
    </location>
</feature>
<feature type="transmembrane region" description="Helical" evidence="9">
    <location>
        <begin position="529"/>
        <end position="547"/>
    </location>
</feature>
<feature type="compositionally biased region" description="Basic and acidic residues" evidence="10">
    <location>
        <begin position="850"/>
        <end position="860"/>
    </location>
</feature>
<dbReference type="GO" id="GO:0016323">
    <property type="term" value="C:basolateral plasma membrane"/>
    <property type="evidence" value="ECO:0007669"/>
    <property type="project" value="UniProtKB-SubCell"/>
</dbReference>
<feature type="transmembrane region" description="Helical" evidence="9">
    <location>
        <begin position="792"/>
        <end position="821"/>
    </location>
</feature>
<feature type="transmembrane region" description="Helical" evidence="9">
    <location>
        <begin position="615"/>
        <end position="634"/>
    </location>
</feature>
<dbReference type="Gene3D" id="3.40.930.10">
    <property type="entry name" value="Mannitol-specific EII, Chain A"/>
    <property type="match status" value="2"/>
</dbReference>
<dbReference type="GO" id="GO:0008510">
    <property type="term" value="F:sodium:bicarbonate symporter activity"/>
    <property type="evidence" value="ECO:0007669"/>
    <property type="project" value="TreeGrafter"/>
</dbReference>
<dbReference type="InterPro" id="IPR016152">
    <property type="entry name" value="PTrfase/Anion_transptr"/>
</dbReference>
<dbReference type="GO" id="GO:0008509">
    <property type="term" value="F:monoatomic anion transmembrane transporter activity"/>
    <property type="evidence" value="ECO:0007669"/>
    <property type="project" value="InterPro"/>
</dbReference>
<dbReference type="PANTHER" id="PTHR11453:SF52">
    <property type="entry name" value="ANION EXCHANGE PROTEIN 4"/>
    <property type="match status" value="1"/>
</dbReference>
<evidence type="ECO:0000256" key="5">
    <source>
        <dbReference type="ARBA" id="ARBA00022692"/>
    </source>
</evidence>
<feature type="transmembrane region" description="Helical" evidence="9">
    <location>
        <begin position="567"/>
        <end position="585"/>
    </location>
</feature>
<dbReference type="GO" id="GO:0005452">
    <property type="term" value="F:solute:inorganic anion antiporter activity"/>
    <property type="evidence" value="ECO:0007669"/>
    <property type="project" value="InterPro"/>
</dbReference>
<reference evidence="13" key="1">
    <citation type="submission" date="2025-08" db="UniProtKB">
        <authorList>
            <consortium name="Ensembl"/>
        </authorList>
    </citation>
    <scope>IDENTIFICATION</scope>
</reference>
<keyword evidence="4" id="KW-1003">Cell membrane</keyword>
<dbReference type="Pfam" id="PF07565">
    <property type="entry name" value="Band_3_cyto"/>
    <property type="match status" value="2"/>
</dbReference>
<dbReference type="Ensembl" id="ENSPTXT00000004679.1">
    <property type="protein sequence ID" value="ENSPTXP00000004550.1"/>
    <property type="gene ID" value="ENSPTXG00000003327.1"/>
</dbReference>
<dbReference type="PRINTS" id="PR01231">
    <property type="entry name" value="HCO3TRNSPORT"/>
</dbReference>
<keyword evidence="7 9" id="KW-0406">Ion transport</keyword>
<evidence type="ECO:0000313" key="14">
    <source>
        <dbReference type="Proteomes" id="UP000472273"/>
    </source>
</evidence>
<dbReference type="InterPro" id="IPR013769">
    <property type="entry name" value="Band3_cytoplasmic_dom"/>
</dbReference>
<sequence length="886" mass="99921">GSSAPQPLFLENSLAHCCLVRISCLLVTLFEEKVEDGGERWSKPHVTTLPLHSLFELRTCIRKGAVLLGLEAHNFKQIVEKQAFKPELLKKLTYVLLLKPYHHATKSQLKLLFEMGLKNQFKKKIPAGTEVANILVGEVSFLEKPFIAFVRLQNSVLLGSLTEVAFPSRFLFILLGPRARLKAYHEIGRAMATLLTDELFQRIVWKAKDTEDLVAGIDEFLDELTVLPPGKWDPTTRICPPKSLPSPQKRYLTEKRGRWRQIPHANGNKSAVDDRQAHGHQFISEELEKTGRLFGGLLKDIQRKAPWYGSDFSDGLSLQCLSAILYIYLATVTNAITFGGMLGDATDNMQGVLESFLGTAFAGAFFCLFAGQPLTILSSTGPVLVFERLLFSFSKDHSLDYLELRLWIGLWVAFFGLILVATEASYLVQYFTRFTEEGFCALISFIFIYDAVKKMLSLGSPILQRKALIGLSSLIGLEIIHTEKQVPPQSDPLLSKYLSLLNWSLLTKDQCMQLGGHLVGNSCNYVPDITFMSFILFLGTLFCAMALKKFKSSRYFPTGVRKLVGDFSIILAILIFCGIDAALGLETPKLLVPNTFQPTNPKRDWLVFPFGANPWWIYLVSSVPAILVTILIFMDQQITAVILNRKEYKLQKGAGFHLDFLCVSLLMIVTSFMGLPWYVSATVISLAHMDSLKKESTTNAPGEQPKFLGIREQRVTGLMVFILTGLSVFLAPVLKFIPMPVLYGIFFYMGISALSSIQFTERLQLLLMPAKHQPDFIYLRHVPLCQVHLYTFIQIFCLAVLWLIKSTAAAIIFPLMLLALVGIRKAMEYIFSLQHLSWLDDIMPEKEKKEEEEKLKRIQDQDESDSEDVSMVIPSFQGQYYFDLAE</sequence>
<dbReference type="PRINTS" id="PR01232">
    <property type="entry name" value="NAHCO3TRSPRT"/>
</dbReference>
<dbReference type="NCBIfam" id="TIGR00834">
    <property type="entry name" value="ae"/>
    <property type="match status" value="1"/>
</dbReference>
<keyword evidence="3 9" id="KW-0813">Transport</keyword>
<feature type="transmembrane region" description="Helical" evidence="9">
    <location>
        <begin position="655"/>
        <end position="679"/>
    </location>
</feature>
<evidence type="ECO:0000256" key="1">
    <source>
        <dbReference type="ARBA" id="ARBA00004554"/>
    </source>
</evidence>
<feature type="region of interest" description="Disordered" evidence="10">
    <location>
        <begin position="850"/>
        <end position="870"/>
    </location>
</feature>
<protein>
    <recommendedName>
        <fullName evidence="9">Anion exchange protein</fullName>
    </recommendedName>
</protein>
<proteinExistence type="inferred from homology"/>
<feature type="domain" description="Bicarbonate transporter-like transmembrane" evidence="11">
    <location>
        <begin position="292"/>
        <end position="844"/>
    </location>
</feature>
<dbReference type="InterPro" id="IPR003020">
    <property type="entry name" value="HCO3_transpt_euk"/>
</dbReference>
<feature type="transmembrane region" description="Helical" evidence="9">
    <location>
        <begin position="404"/>
        <end position="422"/>
    </location>
</feature>
<organism evidence="13 14">
    <name type="scientific">Pseudonaja textilis</name>
    <name type="common">Eastern brown snake</name>
    <dbReference type="NCBI Taxonomy" id="8673"/>
    <lineage>
        <taxon>Eukaryota</taxon>
        <taxon>Metazoa</taxon>
        <taxon>Chordata</taxon>
        <taxon>Craniata</taxon>
        <taxon>Vertebrata</taxon>
        <taxon>Euteleostomi</taxon>
        <taxon>Lepidosauria</taxon>
        <taxon>Squamata</taxon>
        <taxon>Bifurcata</taxon>
        <taxon>Unidentata</taxon>
        <taxon>Episquamata</taxon>
        <taxon>Toxicofera</taxon>
        <taxon>Serpentes</taxon>
        <taxon>Colubroidea</taxon>
        <taxon>Elapidae</taxon>
        <taxon>Hydrophiinae</taxon>
        <taxon>Pseudonaja</taxon>
    </lineage>
</organism>
<dbReference type="SUPFAM" id="SSF55804">
    <property type="entry name" value="Phoshotransferase/anion transport protein"/>
    <property type="match status" value="1"/>
</dbReference>
<dbReference type="PANTHER" id="PTHR11453">
    <property type="entry name" value="ANION EXCHANGE PROTEIN"/>
    <property type="match status" value="1"/>
</dbReference>
<evidence type="ECO:0000256" key="2">
    <source>
        <dbReference type="ARBA" id="ARBA00010993"/>
    </source>
</evidence>
<evidence type="ECO:0000259" key="12">
    <source>
        <dbReference type="Pfam" id="PF07565"/>
    </source>
</evidence>
<evidence type="ECO:0000256" key="6">
    <source>
        <dbReference type="ARBA" id="ARBA00022989"/>
    </source>
</evidence>
<comment type="subcellular location">
    <subcellularLocation>
        <location evidence="1">Basolateral cell membrane</location>
        <topology evidence="1">Multi-pass membrane protein</topology>
    </subcellularLocation>
    <subcellularLocation>
        <location evidence="9">Membrane</location>
        <topology evidence="9">Multi-pass membrane protein</topology>
    </subcellularLocation>
</comment>
<dbReference type="Pfam" id="PF00955">
    <property type="entry name" value="HCO3_cotransp"/>
    <property type="match status" value="1"/>
</dbReference>
<dbReference type="InterPro" id="IPR011531">
    <property type="entry name" value="HCO3_transpt-like_TM_dom"/>
</dbReference>
<feature type="transmembrane region" description="Helical" evidence="9">
    <location>
        <begin position="741"/>
        <end position="759"/>
    </location>
</feature>
<evidence type="ECO:0000259" key="11">
    <source>
        <dbReference type="Pfam" id="PF00955"/>
    </source>
</evidence>
<comment type="similarity">
    <text evidence="2 9">Belongs to the anion exchanger (TC 2.A.31) family.</text>
</comment>
<evidence type="ECO:0000256" key="8">
    <source>
        <dbReference type="ARBA" id="ARBA00023136"/>
    </source>
</evidence>
<keyword evidence="14" id="KW-1185">Reference proteome</keyword>
<dbReference type="GeneTree" id="ENSGT00940000160970"/>
<dbReference type="Proteomes" id="UP000472273">
    <property type="component" value="Unplaced"/>
</dbReference>
<accession>A0A670Y7I5</accession>
<feature type="transmembrane region" description="Helical" evidence="9">
    <location>
        <begin position="434"/>
        <end position="452"/>
    </location>
</feature>
<dbReference type="AlphaFoldDB" id="A0A670Y7I5"/>
<dbReference type="GO" id="GO:0051453">
    <property type="term" value="P:regulation of intracellular pH"/>
    <property type="evidence" value="ECO:0007669"/>
    <property type="project" value="TreeGrafter"/>
</dbReference>
<evidence type="ECO:0000256" key="7">
    <source>
        <dbReference type="ARBA" id="ARBA00023065"/>
    </source>
</evidence>
<evidence type="ECO:0000256" key="3">
    <source>
        <dbReference type="ARBA" id="ARBA00022448"/>
    </source>
</evidence>
<keyword evidence="5 9" id="KW-0812">Transmembrane</keyword>
<feature type="transmembrane region" description="Helical" evidence="9">
    <location>
        <begin position="715"/>
        <end position="734"/>
    </location>
</feature>
<evidence type="ECO:0000256" key="10">
    <source>
        <dbReference type="SAM" id="MobiDB-lite"/>
    </source>
</evidence>
<keyword evidence="8 9" id="KW-0472">Membrane</keyword>
<reference evidence="13" key="2">
    <citation type="submission" date="2025-09" db="UniProtKB">
        <authorList>
            <consortium name="Ensembl"/>
        </authorList>
    </citation>
    <scope>IDENTIFICATION</scope>
</reference>
<dbReference type="Gene3D" id="1.10.287.570">
    <property type="entry name" value="Helical hairpin bin"/>
    <property type="match status" value="1"/>
</dbReference>